<dbReference type="SUPFAM" id="SSF51735">
    <property type="entry name" value="NAD(P)-binding Rossmann-fold domains"/>
    <property type="match status" value="1"/>
</dbReference>
<dbReference type="Proteomes" id="UP000831290">
    <property type="component" value="Chromosome"/>
</dbReference>
<evidence type="ECO:0000313" key="2">
    <source>
        <dbReference type="EMBL" id="UOB17962.1"/>
    </source>
</evidence>
<dbReference type="PANTHER" id="PTHR43162:SF1">
    <property type="entry name" value="PRESTALK A DIFFERENTIATION PROTEIN A"/>
    <property type="match status" value="1"/>
</dbReference>
<dbReference type="InterPro" id="IPR008030">
    <property type="entry name" value="NmrA-like"/>
</dbReference>
<keyword evidence="3" id="KW-1185">Reference proteome</keyword>
<gene>
    <name evidence="2" type="ORF">MQE35_01365</name>
</gene>
<dbReference type="InterPro" id="IPR051604">
    <property type="entry name" value="Ergot_Alk_Oxidoreductase"/>
</dbReference>
<proteinExistence type="predicted"/>
<organism evidence="2 3">
    <name type="scientific">Abyssalbus ytuae</name>
    <dbReference type="NCBI Taxonomy" id="2926907"/>
    <lineage>
        <taxon>Bacteria</taxon>
        <taxon>Pseudomonadati</taxon>
        <taxon>Bacteroidota</taxon>
        <taxon>Flavobacteriia</taxon>
        <taxon>Flavobacteriales</taxon>
        <taxon>Flavobacteriaceae</taxon>
        <taxon>Abyssalbus</taxon>
    </lineage>
</organism>
<dbReference type="Gene3D" id="3.90.25.10">
    <property type="entry name" value="UDP-galactose 4-epimerase, domain 1"/>
    <property type="match status" value="1"/>
</dbReference>
<dbReference type="RefSeq" id="WP_255843815.1">
    <property type="nucleotide sequence ID" value="NZ_CP094358.1"/>
</dbReference>
<feature type="domain" description="NmrA-like" evidence="1">
    <location>
        <begin position="4"/>
        <end position="256"/>
    </location>
</feature>
<sequence>MNIILGASGQVGSNIVNALANKNLPVRAIVRNPTSAFGKNIEVKIANFFNQKELIEAFKGGTTVFLLTPENPLSTDIIGETSIIISNYKKAIQANEIKRIVGLSCVGAHVNNNTGNILMSGMLEKEFDDLIEVEKIFIRPSYYFSNWLNFLEVVEQQGVLPSFFPENLKIDMNSPIDVAKFIAHKIAENTKWEGKKIFELTGSQKYSSKEIADILSKLLNKRIEVFIIPKENWKETLMSAGFTKNTSDNIIDMTQAVIDKIVFPENKDYINILPTNLYDYFKEQLIRSGKISET</sequence>
<dbReference type="Gene3D" id="3.40.50.720">
    <property type="entry name" value="NAD(P)-binding Rossmann-like Domain"/>
    <property type="match status" value="1"/>
</dbReference>
<dbReference type="PANTHER" id="PTHR43162">
    <property type="match status" value="1"/>
</dbReference>
<dbReference type="InterPro" id="IPR036291">
    <property type="entry name" value="NAD(P)-bd_dom_sf"/>
</dbReference>
<dbReference type="Pfam" id="PF05368">
    <property type="entry name" value="NmrA"/>
    <property type="match status" value="1"/>
</dbReference>
<dbReference type="AlphaFoldDB" id="A0A9E6ZZD4"/>
<name>A0A9E6ZZD4_9FLAO</name>
<evidence type="ECO:0000259" key="1">
    <source>
        <dbReference type="Pfam" id="PF05368"/>
    </source>
</evidence>
<dbReference type="EMBL" id="CP094358">
    <property type="protein sequence ID" value="UOB17962.1"/>
    <property type="molecule type" value="Genomic_DNA"/>
</dbReference>
<reference evidence="2" key="1">
    <citation type="submission" date="2022-03" db="EMBL/GenBank/DDBJ databases">
        <title>Description of Abyssus ytuae gen. nov., sp. nov., a novel member of the family Flavobacteriaceae isolated from the sediment of Mariana Trench.</title>
        <authorList>
            <person name="Zhang J."/>
            <person name="Xu X."/>
        </authorList>
    </citation>
    <scope>NUCLEOTIDE SEQUENCE</scope>
    <source>
        <strain evidence="2">MT3330</strain>
    </source>
</reference>
<evidence type="ECO:0000313" key="3">
    <source>
        <dbReference type="Proteomes" id="UP000831290"/>
    </source>
</evidence>
<protein>
    <submittedName>
        <fullName evidence="2">NAD(P)H-binding protein</fullName>
    </submittedName>
</protein>
<accession>A0A9E6ZZD4</accession>
<dbReference type="KEGG" id="fbm:MQE35_01365"/>